<accession>A0A3P7DMB0</accession>
<keyword evidence="2" id="KW-1185">Reference proteome</keyword>
<dbReference type="Proteomes" id="UP000270924">
    <property type="component" value="Unassembled WGS sequence"/>
</dbReference>
<sequence>MVNIQYIQHTQYKLSGNSAAFTIQRCGQEWTMKTGHSVTFITRSRDSHLCHYSGAIHTGGNCGKRKTVS</sequence>
<gene>
    <name evidence="1" type="ORF">WBA_LOCUS3919</name>
</gene>
<organism evidence="1 2">
    <name type="scientific">Wuchereria bancrofti</name>
    <dbReference type="NCBI Taxonomy" id="6293"/>
    <lineage>
        <taxon>Eukaryota</taxon>
        <taxon>Metazoa</taxon>
        <taxon>Ecdysozoa</taxon>
        <taxon>Nematoda</taxon>
        <taxon>Chromadorea</taxon>
        <taxon>Rhabditida</taxon>
        <taxon>Spirurina</taxon>
        <taxon>Spiruromorpha</taxon>
        <taxon>Filarioidea</taxon>
        <taxon>Onchocercidae</taxon>
        <taxon>Wuchereria</taxon>
    </lineage>
</organism>
<dbReference type="EMBL" id="UYWW01001465">
    <property type="protein sequence ID" value="VDM10533.1"/>
    <property type="molecule type" value="Genomic_DNA"/>
</dbReference>
<reference evidence="1 2" key="1">
    <citation type="submission" date="2018-11" db="EMBL/GenBank/DDBJ databases">
        <authorList>
            <consortium name="Pathogen Informatics"/>
        </authorList>
    </citation>
    <scope>NUCLEOTIDE SEQUENCE [LARGE SCALE GENOMIC DNA]</scope>
</reference>
<name>A0A3P7DMB0_WUCBA</name>
<evidence type="ECO:0000313" key="2">
    <source>
        <dbReference type="Proteomes" id="UP000270924"/>
    </source>
</evidence>
<proteinExistence type="predicted"/>
<evidence type="ECO:0000313" key="1">
    <source>
        <dbReference type="EMBL" id="VDM10533.1"/>
    </source>
</evidence>
<dbReference type="InParanoid" id="A0A3P7DMB0"/>
<protein>
    <submittedName>
        <fullName evidence="1">Uncharacterized protein</fullName>
    </submittedName>
</protein>
<dbReference type="AlphaFoldDB" id="A0A3P7DMB0"/>